<keyword evidence="3" id="KW-1185">Reference proteome</keyword>
<feature type="transmembrane region" description="Helical" evidence="1">
    <location>
        <begin position="205"/>
        <end position="221"/>
    </location>
</feature>
<feature type="transmembrane region" description="Helical" evidence="1">
    <location>
        <begin position="226"/>
        <end position="244"/>
    </location>
</feature>
<dbReference type="EMBL" id="JAMGBE010000002">
    <property type="protein sequence ID" value="MCL6729503.1"/>
    <property type="molecule type" value="Genomic_DNA"/>
</dbReference>
<comment type="caution">
    <text evidence="2">The sequence shown here is derived from an EMBL/GenBank/DDBJ whole genome shotgun (WGS) entry which is preliminary data.</text>
</comment>
<feature type="transmembrane region" description="Helical" evidence="1">
    <location>
        <begin position="17"/>
        <end position="39"/>
    </location>
</feature>
<gene>
    <name evidence="2" type="ORF">LZ538_05450</name>
</gene>
<dbReference type="RefSeq" id="WP_249831000.1">
    <property type="nucleotide sequence ID" value="NZ_JAMGBE010000002.1"/>
</dbReference>
<dbReference type="Pfam" id="PF09948">
    <property type="entry name" value="PpoB2"/>
    <property type="match status" value="1"/>
</dbReference>
<keyword evidence="1" id="KW-1133">Transmembrane helix</keyword>
<evidence type="ECO:0000256" key="1">
    <source>
        <dbReference type="SAM" id="Phobius"/>
    </source>
</evidence>
<feature type="transmembrane region" description="Helical" evidence="1">
    <location>
        <begin position="59"/>
        <end position="81"/>
    </location>
</feature>
<protein>
    <submittedName>
        <fullName evidence="2">DUF2182 domain-containing protein</fullName>
    </submittedName>
</protein>
<sequence length="245" mass="26110">MSSAPDLTSRILRHERAIVAIGIALLVALSWWFLLSGAGMDHGMAMPGMAPPSLSALVLMWWLMMVAMMLPSAAPAVLLYGRVRQMRGGDADVAKSWVFLAGYVAVWLLFSFIAASAQHLMAGPSMTFENPAIVSAILILAGLYQLSPLKGACLRECRTPAQFLSRHWRPGTIGALRLGVLHGAYCVGCCWLLMALLFVGGVMNFAWIAGLTVIVGIEKLVPGGDLIGRLAGVALIAWGGARLLP</sequence>
<organism evidence="2 3">
    <name type="scientific">Sphingomonas hankyongi</name>
    <dbReference type="NCBI Taxonomy" id="2908209"/>
    <lineage>
        <taxon>Bacteria</taxon>
        <taxon>Pseudomonadati</taxon>
        <taxon>Pseudomonadota</taxon>
        <taxon>Alphaproteobacteria</taxon>
        <taxon>Sphingomonadales</taxon>
        <taxon>Sphingomonadaceae</taxon>
        <taxon>Sphingomonas</taxon>
    </lineage>
</organism>
<dbReference type="InterPro" id="IPR018688">
    <property type="entry name" value="PpoB2-like"/>
</dbReference>
<feature type="transmembrane region" description="Helical" evidence="1">
    <location>
        <begin position="93"/>
        <end position="113"/>
    </location>
</feature>
<evidence type="ECO:0000313" key="3">
    <source>
        <dbReference type="Proteomes" id="UP001165342"/>
    </source>
</evidence>
<evidence type="ECO:0000313" key="2">
    <source>
        <dbReference type="EMBL" id="MCL6729503.1"/>
    </source>
</evidence>
<feature type="transmembrane region" description="Helical" evidence="1">
    <location>
        <begin position="133"/>
        <end position="154"/>
    </location>
</feature>
<keyword evidence="1" id="KW-0812">Transmembrane</keyword>
<proteinExistence type="predicted"/>
<name>A0ABT0S0W5_9SPHN</name>
<dbReference type="Proteomes" id="UP001165342">
    <property type="component" value="Unassembled WGS sequence"/>
</dbReference>
<accession>A0ABT0S0W5</accession>
<keyword evidence="1" id="KW-0472">Membrane</keyword>
<reference evidence="2" key="1">
    <citation type="submission" date="2022-05" db="EMBL/GenBank/DDBJ databases">
        <authorList>
            <person name="Jo J.-H."/>
            <person name="Im W.-T."/>
        </authorList>
    </citation>
    <scope>NUCLEOTIDE SEQUENCE</scope>
    <source>
        <strain evidence="2">SE220</strain>
    </source>
</reference>